<evidence type="ECO:0000313" key="3">
    <source>
        <dbReference type="Proteomes" id="UP000015001"/>
    </source>
</evidence>
<reference evidence="2 3" key="1">
    <citation type="submission" date="2013-02" db="EMBL/GenBank/DDBJ databases">
        <title>Draft Genome Sequence of Streptomyces afghaniensis, Which Produces Compounds of the Julimycin B-Complex.</title>
        <authorList>
            <person name="Gruening B.A."/>
            <person name="Praeg A."/>
            <person name="Erxleben A."/>
            <person name="Guenther S."/>
            <person name="Fiedler H.-P."/>
            <person name="Goodfellow M."/>
            <person name="Mueller M."/>
        </authorList>
    </citation>
    <scope>NUCLEOTIDE SEQUENCE [LARGE SCALE GENOMIC DNA]</scope>
    <source>
        <strain evidence="2 3">772</strain>
    </source>
</reference>
<gene>
    <name evidence="2" type="ORF">STAFG_0002</name>
    <name evidence="1" type="ORF">STAFG_0317</name>
</gene>
<dbReference type="PATRIC" id="fig|1283301.3.peg.2"/>
<dbReference type="Proteomes" id="UP000015001">
    <property type="component" value="Unassembled WGS sequence"/>
</dbReference>
<dbReference type="HOGENOM" id="CLU_3367504_0_0_11"/>
<name>S4N4D8_9ACTN</name>
<accession>S4N4D8</accession>
<proteinExistence type="predicted"/>
<keyword evidence="3" id="KW-1185">Reference proteome</keyword>
<sequence>MYLWVLEQNTAAQEFYRALGCTCVEKALVPPPPAG</sequence>
<dbReference type="EMBL" id="AOPY01000019">
    <property type="protein sequence ID" value="EPJ42942.1"/>
    <property type="molecule type" value="Genomic_DNA"/>
</dbReference>
<dbReference type="SUPFAM" id="SSF55729">
    <property type="entry name" value="Acyl-CoA N-acyltransferases (Nat)"/>
    <property type="match status" value="1"/>
</dbReference>
<comment type="caution">
    <text evidence="2">The sequence shown here is derived from an EMBL/GenBank/DDBJ whole genome shotgun (WGS) entry which is preliminary data.</text>
</comment>
<dbReference type="AlphaFoldDB" id="S4N4D8"/>
<evidence type="ECO:0000313" key="2">
    <source>
        <dbReference type="EMBL" id="EPJ42942.1"/>
    </source>
</evidence>
<organism evidence="2 3">
    <name type="scientific">Streptomyces afghaniensis 772</name>
    <dbReference type="NCBI Taxonomy" id="1283301"/>
    <lineage>
        <taxon>Bacteria</taxon>
        <taxon>Bacillati</taxon>
        <taxon>Actinomycetota</taxon>
        <taxon>Actinomycetes</taxon>
        <taxon>Kitasatosporales</taxon>
        <taxon>Streptomycetaceae</taxon>
        <taxon>Streptomyces</taxon>
    </lineage>
</organism>
<evidence type="ECO:0000313" key="1">
    <source>
        <dbReference type="EMBL" id="EPJ42628.1"/>
    </source>
</evidence>
<protein>
    <submittedName>
        <fullName evidence="2">Uncharacterized protein</fullName>
    </submittedName>
</protein>
<dbReference type="InterPro" id="IPR016181">
    <property type="entry name" value="Acyl_CoA_acyltransferase"/>
</dbReference>
<dbReference type="Gene3D" id="3.40.630.30">
    <property type="match status" value="1"/>
</dbReference>
<dbReference type="EMBL" id="AOPY01001116">
    <property type="protein sequence ID" value="EPJ42628.1"/>
    <property type="molecule type" value="Genomic_DNA"/>
</dbReference>